<name>A0ABN8R726_9CNID</name>
<feature type="non-terminal residue" evidence="1">
    <location>
        <position position="135"/>
    </location>
</feature>
<evidence type="ECO:0000313" key="1">
    <source>
        <dbReference type="EMBL" id="CAH3174136.1"/>
    </source>
</evidence>
<keyword evidence="2" id="KW-1185">Reference proteome</keyword>
<evidence type="ECO:0000313" key="2">
    <source>
        <dbReference type="Proteomes" id="UP001159405"/>
    </source>
</evidence>
<organism evidence="1 2">
    <name type="scientific">Porites lobata</name>
    <dbReference type="NCBI Taxonomy" id="104759"/>
    <lineage>
        <taxon>Eukaryota</taxon>
        <taxon>Metazoa</taxon>
        <taxon>Cnidaria</taxon>
        <taxon>Anthozoa</taxon>
        <taxon>Hexacorallia</taxon>
        <taxon>Scleractinia</taxon>
        <taxon>Fungiina</taxon>
        <taxon>Poritidae</taxon>
        <taxon>Porites</taxon>
    </lineage>
</organism>
<dbReference type="PANTHER" id="PTHR21301">
    <property type="entry name" value="REVERSE TRANSCRIPTASE"/>
    <property type="match status" value="1"/>
</dbReference>
<feature type="non-terminal residue" evidence="1">
    <location>
        <position position="1"/>
    </location>
</feature>
<proteinExistence type="predicted"/>
<reference evidence="1 2" key="1">
    <citation type="submission" date="2022-05" db="EMBL/GenBank/DDBJ databases">
        <authorList>
            <consortium name="Genoscope - CEA"/>
            <person name="William W."/>
        </authorList>
    </citation>
    <scope>NUCLEOTIDE SEQUENCE [LARGE SCALE GENOMIC DNA]</scope>
</reference>
<sequence length="135" mass="15778">LALANIFTAKIEKVILRQSTTKPTFWKRFIDDVMSMWTSRDKIEDFLVKANSFHLTIKFTAEISETETTFLDTKVYKARHSDRFNKESTENSQYTNFYSCHPPGVTKSFIKGEALRLLRTNSSQFTFEENMSNLK</sequence>
<dbReference type="Proteomes" id="UP001159405">
    <property type="component" value="Unassembled WGS sequence"/>
</dbReference>
<dbReference type="PANTHER" id="PTHR21301:SF10">
    <property type="entry name" value="REVERSE TRANSCRIPTASE DOMAIN-CONTAINING PROTEIN"/>
    <property type="match status" value="1"/>
</dbReference>
<gene>
    <name evidence="1" type="ORF">PLOB_00014690</name>
</gene>
<evidence type="ECO:0008006" key="3">
    <source>
        <dbReference type="Google" id="ProtNLM"/>
    </source>
</evidence>
<dbReference type="EMBL" id="CALNXK010000188">
    <property type="protein sequence ID" value="CAH3174136.1"/>
    <property type="molecule type" value="Genomic_DNA"/>
</dbReference>
<comment type="caution">
    <text evidence="1">The sequence shown here is derived from an EMBL/GenBank/DDBJ whole genome shotgun (WGS) entry which is preliminary data.</text>
</comment>
<protein>
    <recommendedName>
        <fullName evidence="3">Vitellogenin</fullName>
    </recommendedName>
</protein>
<accession>A0ABN8R726</accession>